<protein>
    <submittedName>
        <fullName evidence="2">Uncharacterized protein</fullName>
    </submittedName>
</protein>
<evidence type="ECO:0000256" key="1">
    <source>
        <dbReference type="SAM" id="MobiDB-lite"/>
    </source>
</evidence>
<feature type="compositionally biased region" description="Basic and acidic residues" evidence="1">
    <location>
        <begin position="1"/>
        <end position="11"/>
    </location>
</feature>
<sequence length="94" mass="10381">MSSFGEERSEISESSAEEEEEEDDLHEKPLSALPPFTAKEESPKDVTASPAFQCLDELSTASGFKKTPAPESDAQKTESCFFTEIHMSNCDFLI</sequence>
<dbReference type="EMBL" id="WNTK01000002">
    <property type="protein sequence ID" value="KAG9489981.1"/>
    <property type="molecule type" value="Genomic_DNA"/>
</dbReference>
<feature type="compositionally biased region" description="Acidic residues" evidence="1">
    <location>
        <begin position="15"/>
        <end position="24"/>
    </location>
</feature>
<gene>
    <name evidence="2" type="ORF">GDO78_005740</name>
</gene>
<evidence type="ECO:0000313" key="2">
    <source>
        <dbReference type="EMBL" id="KAG9489981.1"/>
    </source>
</evidence>
<dbReference type="Proteomes" id="UP000770717">
    <property type="component" value="Unassembled WGS sequence"/>
</dbReference>
<proteinExistence type="predicted"/>
<dbReference type="AlphaFoldDB" id="A0A8J6KF58"/>
<reference evidence="2" key="1">
    <citation type="thesis" date="2020" institute="ProQuest LLC" country="789 East Eisenhower Parkway, Ann Arbor, MI, USA">
        <title>Comparative Genomics and Chromosome Evolution.</title>
        <authorList>
            <person name="Mudd A.B."/>
        </authorList>
    </citation>
    <scope>NUCLEOTIDE SEQUENCE</scope>
    <source>
        <strain evidence="2">HN-11 Male</strain>
        <tissue evidence="2">Kidney and liver</tissue>
    </source>
</reference>
<evidence type="ECO:0000313" key="3">
    <source>
        <dbReference type="Proteomes" id="UP000770717"/>
    </source>
</evidence>
<dbReference type="EMBL" id="WNTK01000002">
    <property type="protein sequence ID" value="KAG9489982.1"/>
    <property type="molecule type" value="Genomic_DNA"/>
</dbReference>
<comment type="caution">
    <text evidence="2">The sequence shown here is derived from an EMBL/GenBank/DDBJ whole genome shotgun (WGS) entry which is preliminary data.</text>
</comment>
<organism evidence="2 3">
    <name type="scientific">Eleutherodactylus coqui</name>
    <name type="common">Puerto Rican coqui</name>
    <dbReference type="NCBI Taxonomy" id="57060"/>
    <lineage>
        <taxon>Eukaryota</taxon>
        <taxon>Metazoa</taxon>
        <taxon>Chordata</taxon>
        <taxon>Craniata</taxon>
        <taxon>Vertebrata</taxon>
        <taxon>Euteleostomi</taxon>
        <taxon>Amphibia</taxon>
        <taxon>Batrachia</taxon>
        <taxon>Anura</taxon>
        <taxon>Neobatrachia</taxon>
        <taxon>Hyloidea</taxon>
        <taxon>Eleutherodactylidae</taxon>
        <taxon>Eleutherodactylinae</taxon>
        <taxon>Eleutherodactylus</taxon>
        <taxon>Eleutherodactylus</taxon>
    </lineage>
</organism>
<accession>A0A8J6KF58</accession>
<feature type="region of interest" description="Disordered" evidence="1">
    <location>
        <begin position="1"/>
        <end position="50"/>
    </location>
</feature>
<name>A0A8J6KF58_ELECQ</name>
<keyword evidence="3" id="KW-1185">Reference proteome</keyword>